<dbReference type="RefSeq" id="WP_237875639.1">
    <property type="nucleotide sequence ID" value="NZ_JAKLTR010000017.1"/>
</dbReference>
<dbReference type="EMBL" id="JAKLTR010000017">
    <property type="protein sequence ID" value="MCG2617102.1"/>
    <property type="molecule type" value="Genomic_DNA"/>
</dbReference>
<keyword evidence="2" id="KW-0560">Oxidoreductase</keyword>
<dbReference type="Gene3D" id="3.40.50.720">
    <property type="entry name" value="NAD(P)-binding Rossmann-like Domain"/>
    <property type="match status" value="1"/>
</dbReference>
<evidence type="ECO:0000256" key="1">
    <source>
        <dbReference type="ARBA" id="ARBA00006484"/>
    </source>
</evidence>
<organism evidence="3 4">
    <name type="scientific">Terrimonas ginsenosidimutans</name>
    <dbReference type="NCBI Taxonomy" id="2908004"/>
    <lineage>
        <taxon>Bacteria</taxon>
        <taxon>Pseudomonadati</taxon>
        <taxon>Bacteroidota</taxon>
        <taxon>Chitinophagia</taxon>
        <taxon>Chitinophagales</taxon>
        <taxon>Chitinophagaceae</taxon>
        <taxon>Terrimonas</taxon>
    </lineage>
</organism>
<dbReference type="PANTHER" id="PTHR43669">
    <property type="entry name" value="5-KETO-D-GLUCONATE 5-REDUCTASE"/>
    <property type="match status" value="1"/>
</dbReference>
<dbReference type="InterPro" id="IPR002347">
    <property type="entry name" value="SDR_fam"/>
</dbReference>
<proteinExistence type="inferred from homology"/>
<evidence type="ECO:0000313" key="3">
    <source>
        <dbReference type="EMBL" id="MCG2617102.1"/>
    </source>
</evidence>
<comment type="caution">
    <text evidence="3">The sequence shown here is derived from an EMBL/GenBank/DDBJ whole genome shotgun (WGS) entry which is preliminary data.</text>
</comment>
<dbReference type="Pfam" id="PF00106">
    <property type="entry name" value="adh_short"/>
    <property type="match status" value="1"/>
</dbReference>
<dbReference type="SUPFAM" id="SSF51735">
    <property type="entry name" value="NAD(P)-binding Rossmann-fold domains"/>
    <property type="match status" value="1"/>
</dbReference>
<evidence type="ECO:0000256" key="2">
    <source>
        <dbReference type="ARBA" id="ARBA00023002"/>
    </source>
</evidence>
<dbReference type="Proteomes" id="UP001165367">
    <property type="component" value="Unassembled WGS sequence"/>
</dbReference>
<evidence type="ECO:0000313" key="4">
    <source>
        <dbReference type="Proteomes" id="UP001165367"/>
    </source>
</evidence>
<keyword evidence="4" id="KW-1185">Reference proteome</keyword>
<protein>
    <submittedName>
        <fullName evidence="3">SDR family NAD(P)-dependent oxidoreductase</fullName>
    </submittedName>
</protein>
<dbReference type="InterPro" id="IPR036291">
    <property type="entry name" value="NAD(P)-bd_dom_sf"/>
</dbReference>
<sequence>MKTVIVTGATGGLGKAIVQKFLNEGATVIGTTTKKTATPFDGQPGFEAYTVDLSSEKESNAFIAAVVKKYPVIDVAVLTAGGFAMGKIEETGMDEIMKQYDINFTTTYNVARAVFTQMLLQKSGRIFLTGSKPGLDMKLGKGMTAYALSKSLVFRLAELMNEEAKNTSVVTHVIVPSTIDTAVNRNAMPDADFSKWVKAESIADIVHTYCEPSFDSLREAVIKVYNKS</sequence>
<comment type="similarity">
    <text evidence="1">Belongs to the short-chain dehydrogenases/reductases (SDR) family.</text>
</comment>
<gene>
    <name evidence="3" type="ORF">LZZ85_22595</name>
</gene>
<reference evidence="3" key="1">
    <citation type="submission" date="2022-01" db="EMBL/GenBank/DDBJ databases">
        <authorList>
            <person name="Jo J.-H."/>
            <person name="Im W.-T."/>
        </authorList>
    </citation>
    <scope>NUCLEOTIDE SEQUENCE</scope>
    <source>
        <strain evidence="3">NA20</strain>
    </source>
</reference>
<dbReference type="PRINTS" id="PR00081">
    <property type="entry name" value="GDHRDH"/>
</dbReference>
<accession>A0ABS9KXZ6</accession>
<name>A0ABS9KXZ6_9BACT</name>
<dbReference type="PANTHER" id="PTHR43669:SF3">
    <property type="entry name" value="ALCOHOL DEHYDROGENASE, PUTATIVE (AFU_ORTHOLOGUE AFUA_3G03445)-RELATED"/>
    <property type="match status" value="1"/>
</dbReference>